<dbReference type="EMBL" id="CP013655">
    <property type="protein sequence ID" value="ALS37727.1"/>
    <property type="molecule type" value="Genomic_DNA"/>
</dbReference>
<proteinExistence type="predicted"/>
<protein>
    <recommendedName>
        <fullName evidence="4">Lipoprotein</fullName>
    </recommendedName>
</protein>
<evidence type="ECO:0008006" key="4">
    <source>
        <dbReference type="Google" id="ProtNLM"/>
    </source>
</evidence>
<evidence type="ECO:0000313" key="2">
    <source>
        <dbReference type="EMBL" id="ALS37727.1"/>
    </source>
</evidence>
<name>A0A0U2VTQ0_9ENTE</name>
<organism evidence="2 3">
    <name type="scientific">Enterococcus rotai</name>
    <dbReference type="NCBI Taxonomy" id="118060"/>
    <lineage>
        <taxon>Bacteria</taxon>
        <taxon>Bacillati</taxon>
        <taxon>Bacillota</taxon>
        <taxon>Bacilli</taxon>
        <taxon>Lactobacillales</taxon>
        <taxon>Enterococcaceae</taxon>
        <taxon>Enterococcus</taxon>
    </lineage>
</organism>
<sequence length="139" mass="16378">MKRIKKITLCIVFVSLLFFTGCSSKANEGDLDKKIYDLETSFKETYQLWVDMKNMGEIKNKEYPKDLRKVATDFKIIGDKAKLSSYQKLLSEQDKMIYETYRQLSPEIKELARTIEKSNFEQAKTHYELILEKEEGVKE</sequence>
<reference evidence="3" key="1">
    <citation type="submission" date="2015-12" db="EMBL/GenBank/DDBJ databases">
        <authorList>
            <person name="Lauer A."/>
            <person name="Humrighouse B."/>
            <person name="Loparev V."/>
            <person name="Shewmaker P.L."/>
            <person name="Whitney A.M."/>
            <person name="McLaughlin R.W."/>
        </authorList>
    </citation>
    <scope>NUCLEOTIDE SEQUENCE [LARGE SCALE GENOMIC DNA]</scope>
    <source>
        <strain evidence="3">LMG 26678</strain>
    </source>
</reference>
<keyword evidence="1" id="KW-0732">Signal</keyword>
<evidence type="ECO:0000313" key="3">
    <source>
        <dbReference type="Proteomes" id="UP000067523"/>
    </source>
</evidence>
<keyword evidence="3" id="KW-1185">Reference proteome</keyword>
<accession>A0A0U2VTQ0</accession>
<feature type="chain" id="PRO_5006833180" description="Lipoprotein" evidence="1">
    <location>
        <begin position="27"/>
        <end position="139"/>
    </location>
</feature>
<dbReference type="STRING" id="118060.ATZ35_11365"/>
<dbReference type="Proteomes" id="UP000067523">
    <property type="component" value="Chromosome"/>
</dbReference>
<dbReference type="PROSITE" id="PS51257">
    <property type="entry name" value="PROKAR_LIPOPROTEIN"/>
    <property type="match status" value="1"/>
</dbReference>
<gene>
    <name evidence="2" type="ORF">ATZ35_11365</name>
</gene>
<dbReference type="RefSeq" id="WP_208927352.1">
    <property type="nucleotide sequence ID" value="NZ_CP013655.1"/>
</dbReference>
<feature type="signal peptide" evidence="1">
    <location>
        <begin position="1"/>
        <end position="26"/>
    </location>
</feature>
<dbReference type="KEGG" id="erx:ATZ35_11365"/>
<dbReference type="AlphaFoldDB" id="A0A0U2VTQ0"/>
<evidence type="ECO:0000256" key="1">
    <source>
        <dbReference type="SAM" id="SignalP"/>
    </source>
</evidence>